<dbReference type="EMBL" id="KZ821503">
    <property type="protein sequence ID" value="PYH28780.1"/>
    <property type="molecule type" value="Genomic_DNA"/>
</dbReference>
<protein>
    <submittedName>
        <fullName evidence="1">Uncharacterized protein</fullName>
    </submittedName>
</protein>
<accession>A0A318Y7Y6</accession>
<name>A0A318Y7Y6_ASPNB</name>
<dbReference type="RefSeq" id="XP_025474258.1">
    <property type="nucleotide sequence ID" value="XM_025627575.1"/>
</dbReference>
<evidence type="ECO:0000313" key="2">
    <source>
        <dbReference type="Proteomes" id="UP000247647"/>
    </source>
</evidence>
<dbReference type="GeneID" id="37130031"/>
<keyword evidence="2" id="KW-1185">Reference proteome</keyword>
<organism evidence="1 2">
    <name type="scientific">Aspergillus neoniger (strain CBS 115656)</name>
    <dbReference type="NCBI Taxonomy" id="1448310"/>
    <lineage>
        <taxon>Eukaryota</taxon>
        <taxon>Fungi</taxon>
        <taxon>Dikarya</taxon>
        <taxon>Ascomycota</taxon>
        <taxon>Pezizomycotina</taxon>
        <taxon>Eurotiomycetes</taxon>
        <taxon>Eurotiomycetidae</taxon>
        <taxon>Eurotiales</taxon>
        <taxon>Aspergillaceae</taxon>
        <taxon>Aspergillus</taxon>
        <taxon>Aspergillus subgen. Circumdati</taxon>
    </lineage>
</organism>
<dbReference type="Proteomes" id="UP000247647">
    <property type="component" value="Unassembled WGS sequence"/>
</dbReference>
<gene>
    <name evidence="1" type="ORF">BO87DRAFT_431121</name>
</gene>
<sequence length="150" mass="17030">MVPFHPNIGRGHISGFEIVKVVWSHRISVQRVNPRRRGDDEINLSQWAPLPAAAKCVPPVRLAAELVRNHDYITTNRDIIIGTREVFEEVICPLRKMKAVTSTLVIQPLLRSSTAKGDRKNVSVLFTRRRRRVTATSARGRARSFKSPTR</sequence>
<proteinExistence type="predicted"/>
<dbReference type="AlphaFoldDB" id="A0A318Y7Y6"/>
<evidence type="ECO:0000313" key="1">
    <source>
        <dbReference type="EMBL" id="PYH28780.1"/>
    </source>
</evidence>
<reference evidence="1" key="1">
    <citation type="submission" date="2016-12" db="EMBL/GenBank/DDBJ databases">
        <title>The genomes of Aspergillus section Nigri reveals drivers in fungal speciation.</title>
        <authorList>
            <consortium name="DOE Joint Genome Institute"/>
            <person name="Vesth T.C."/>
            <person name="Nybo J."/>
            <person name="Theobald S."/>
            <person name="Brandl J."/>
            <person name="Frisvad J.C."/>
            <person name="Nielsen K.F."/>
            <person name="Lyhne E.K."/>
            <person name="Kogle M.E."/>
            <person name="Kuo A."/>
            <person name="Riley R."/>
            <person name="Clum A."/>
            <person name="Nolan M."/>
            <person name="Lipzen A."/>
            <person name="Salamov A."/>
            <person name="Henrissat B."/>
            <person name="Wiebenga A."/>
            <person name="De Vries R.P."/>
            <person name="Grigoriev I.V."/>
            <person name="Mortensen U.H."/>
            <person name="Andersen M.R."/>
            <person name="Baker S.E."/>
        </authorList>
    </citation>
    <scope>NUCLEOTIDE SEQUENCE [LARGE SCALE GENOMIC DNA]</scope>
    <source>
        <strain evidence="1">CBS 115656</strain>
    </source>
</reference>